<proteinExistence type="predicted"/>
<comment type="caution">
    <text evidence="2">The sequence shown here is derived from an EMBL/GenBank/DDBJ whole genome shotgun (WGS) entry which is preliminary data.</text>
</comment>
<reference evidence="2" key="2">
    <citation type="journal article" date="2024" name="Plant">
        <title>Genomic evolution and insights into agronomic trait innovations of Sesamum species.</title>
        <authorList>
            <person name="Miao H."/>
            <person name="Wang L."/>
            <person name="Qu L."/>
            <person name="Liu H."/>
            <person name="Sun Y."/>
            <person name="Le M."/>
            <person name="Wang Q."/>
            <person name="Wei S."/>
            <person name="Zheng Y."/>
            <person name="Lin W."/>
            <person name="Duan Y."/>
            <person name="Cao H."/>
            <person name="Xiong S."/>
            <person name="Wang X."/>
            <person name="Wei L."/>
            <person name="Li C."/>
            <person name="Ma Q."/>
            <person name="Ju M."/>
            <person name="Zhao R."/>
            <person name="Li G."/>
            <person name="Mu C."/>
            <person name="Tian Q."/>
            <person name="Mei H."/>
            <person name="Zhang T."/>
            <person name="Gao T."/>
            <person name="Zhang H."/>
        </authorList>
    </citation>
    <scope>NUCLEOTIDE SEQUENCE</scope>
    <source>
        <strain evidence="2">KEN1</strain>
    </source>
</reference>
<feature type="compositionally biased region" description="Basic and acidic residues" evidence="1">
    <location>
        <begin position="1"/>
        <end position="21"/>
    </location>
</feature>
<feature type="compositionally biased region" description="Polar residues" evidence="1">
    <location>
        <begin position="66"/>
        <end position="76"/>
    </location>
</feature>
<feature type="region of interest" description="Disordered" evidence="1">
    <location>
        <begin position="49"/>
        <end position="76"/>
    </location>
</feature>
<dbReference type="EMBL" id="JACGWN010000003">
    <property type="protein sequence ID" value="KAL0454330.1"/>
    <property type="molecule type" value="Genomic_DNA"/>
</dbReference>
<evidence type="ECO:0000313" key="2">
    <source>
        <dbReference type="EMBL" id="KAL0454330.1"/>
    </source>
</evidence>
<feature type="region of interest" description="Disordered" evidence="1">
    <location>
        <begin position="1"/>
        <end position="23"/>
    </location>
</feature>
<name>A0AAW2XJZ4_9LAMI</name>
<organism evidence="2">
    <name type="scientific">Sesamum latifolium</name>
    <dbReference type="NCBI Taxonomy" id="2727402"/>
    <lineage>
        <taxon>Eukaryota</taxon>
        <taxon>Viridiplantae</taxon>
        <taxon>Streptophyta</taxon>
        <taxon>Embryophyta</taxon>
        <taxon>Tracheophyta</taxon>
        <taxon>Spermatophyta</taxon>
        <taxon>Magnoliopsida</taxon>
        <taxon>eudicotyledons</taxon>
        <taxon>Gunneridae</taxon>
        <taxon>Pentapetalae</taxon>
        <taxon>asterids</taxon>
        <taxon>lamiids</taxon>
        <taxon>Lamiales</taxon>
        <taxon>Pedaliaceae</taxon>
        <taxon>Sesamum</taxon>
    </lineage>
</organism>
<reference evidence="2" key="1">
    <citation type="submission" date="2020-06" db="EMBL/GenBank/DDBJ databases">
        <authorList>
            <person name="Li T."/>
            <person name="Hu X."/>
            <person name="Zhang T."/>
            <person name="Song X."/>
            <person name="Zhang H."/>
            <person name="Dai N."/>
            <person name="Sheng W."/>
            <person name="Hou X."/>
            <person name="Wei L."/>
        </authorList>
    </citation>
    <scope>NUCLEOTIDE SEQUENCE</scope>
    <source>
        <strain evidence="2">KEN1</strain>
        <tissue evidence="2">Leaf</tissue>
    </source>
</reference>
<gene>
    <name evidence="2" type="ORF">Slati_0772200</name>
</gene>
<accession>A0AAW2XJZ4</accession>
<protein>
    <submittedName>
        <fullName evidence="2">Uncharacterized protein</fullName>
    </submittedName>
</protein>
<dbReference type="AlphaFoldDB" id="A0AAW2XJZ4"/>
<sequence length="145" mass="15858">MSRRASSSERRPPKKAKDCGDRWQSNSASCYWDTLNCIWRRVHPSSLGTSTPLLRITDPTTDPPRCNTSSDTSTEELSPTLLGAIQRIVSTTIREKLAVLTPTRTTTPSDVDVPKKVAEEGAPVHVLPVAERQGPLLVASQEVPP</sequence>
<evidence type="ECO:0000256" key="1">
    <source>
        <dbReference type="SAM" id="MobiDB-lite"/>
    </source>
</evidence>